<accession>A0A7K1LHT1</accession>
<gene>
    <name evidence="1" type="ORF">GMA10_05895</name>
</gene>
<protein>
    <submittedName>
        <fullName evidence="1">Uncharacterized protein</fullName>
    </submittedName>
</protein>
<dbReference type="EMBL" id="WOGT01000002">
    <property type="protein sequence ID" value="MUN54744.1"/>
    <property type="molecule type" value="Genomic_DNA"/>
</dbReference>
<dbReference type="Proteomes" id="UP000462152">
    <property type="component" value="Unassembled WGS sequence"/>
</dbReference>
<keyword evidence="2" id="KW-1185">Reference proteome</keyword>
<dbReference type="RefSeq" id="WP_129315501.1">
    <property type="nucleotide sequence ID" value="NZ_NOIQ01000008.1"/>
</dbReference>
<sequence>MHAFLAGVDRSDTKNQIRATFLANAMHLGLELSPSRASRLADKYKRGRLDQYDPELMRVLDYSDPTGEVATSNVMDEMCLVSA</sequence>
<comment type="caution">
    <text evidence="1">The sequence shown here is derived from an EMBL/GenBank/DDBJ whole genome shotgun (WGS) entry which is preliminary data.</text>
</comment>
<evidence type="ECO:0000313" key="2">
    <source>
        <dbReference type="Proteomes" id="UP000462152"/>
    </source>
</evidence>
<dbReference type="OrthoDB" id="4764576at2"/>
<organism evidence="1 2">
    <name type="scientific">Rothia koreensis</name>
    <dbReference type="NCBI Taxonomy" id="592378"/>
    <lineage>
        <taxon>Bacteria</taxon>
        <taxon>Bacillati</taxon>
        <taxon>Actinomycetota</taxon>
        <taxon>Actinomycetes</taxon>
        <taxon>Micrococcales</taxon>
        <taxon>Micrococcaceae</taxon>
        <taxon>Rothia</taxon>
    </lineage>
</organism>
<dbReference type="AlphaFoldDB" id="A0A7K1LHT1"/>
<reference evidence="1 2" key="1">
    <citation type="submission" date="2019-12" db="EMBL/GenBank/DDBJ databases">
        <authorList>
            <person name="Li J."/>
            <person name="Shi Y."/>
            <person name="Xu G."/>
            <person name="Xiao D."/>
            <person name="Ran X."/>
        </authorList>
    </citation>
    <scope>NUCLEOTIDE SEQUENCE [LARGE SCALE GENOMIC DNA]</scope>
    <source>
        <strain evidence="1 2">JCM 15915</strain>
    </source>
</reference>
<evidence type="ECO:0000313" key="1">
    <source>
        <dbReference type="EMBL" id="MUN54744.1"/>
    </source>
</evidence>
<proteinExistence type="predicted"/>
<name>A0A7K1LHT1_9MICC</name>